<dbReference type="InterPro" id="IPR054363">
    <property type="entry name" value="GH95_cat"/>
</dbReference>
<organism evidence="3 4">
    <name type="scientific">Longispora fulva</name>
    <dbReference type="NCBI Taxonomy" id="619741"/>
    <lineage>
        <taxon>Bacteria</taxon>
        <taxon>Bacillati</taxon>
        <taxon>Actinomycetota</taxon>
        <taxon>Actinomycetes</taxon>
        <taxon>Micromonosporales</taxon>
        <taxon>Micromonosporaceae</taxon>
        <taxon>Longispora</taxon>
    </lineage>
</organism>
<protein>
    <submittedName>
        <fullName evidence="3">Alpha-L-fucosidase 2</fullName>
        <ecNumber evidence="3">3.2.1.51</ecNumber>
    </submittedName>
</protein>
<keyword evidence="3" id="KW-0378">Hydrolase</keyword>
<dbReference type="Gene3D" id="2.60.120.260">
    <property type="entry name" value="Galactose-binding domain-like"/>
    <property type="match status" value="1"/>
</dbReference>
<accession>A0A8J7G5P3</accession>
<dbReference type="Pfam" id="PF14498">
    <property type="entry name" value="Glyco_hyd_65N_2"/>
    <property type="match status" value="2"/>
</dbReference>
<evidence type="ECO:0000313" key="4">
    <source>
        <dbReference type="Proteomes" id="UP000622552"/>
    </source>
</evidence>
<dbReference type="PANTHER" id="PTHR31084:SF3">
    <property type="entry name" value="ALPHA-FUCOSIDASE A"/>
    <property type="match status" value="1"/>
</dbReference>
<name>A0A8J7G5P3_9ACTN</name>
<feature type="domain" description="F5/8 type C" evidence="2">
    <location>
        <begin position="795"/>
        <end position="945"/>
    </location>
</feature>
<dbReference type="PROSITE" id="PS50022">
    <property type="entry name" value="FA58C_3"/>
    <property type="match status" value="1"/>
</dbReference>
<dbReference type="Pfam" id="PF21307">
    <property type="entry name" value="Glyco_hydro_95_C"/>
    <property type="match status" value="1"/>
</dbReference>
<dbReference type="Pfam" id="PF00754">
    <property type="entry name" value="F5_F8_type_C"/>
    <property type="match status" value="1"/>
</dbReference>
<keyword evidence="3" id="KW-0326">Glycosidase</keyword>
<reference evidence="3" key="1">
    <citation type="submission" date="2020-11" db="EMBL/GenBank/DDBJ databases">
        <title>Sequencing the genomes of 1000 actinobacteria strains.</title>
        <authorList>
            <person name="Klenk H.-P."/>
        </authorList>
    </citation>
    <scope>NUCLEOTIDE SEQUENCE</scope>
    <source>
        <strain evidence="3">DSM 45356</strain>
    </source>
</reference>
<keyword evidence="4" id="KW-1185">Reference proteome</keyword>
<dbReference type="InterPro" id="IPR012341">
    <property type="entry name" value="6hp_glycosidase-like_sf"/>
</dbReference>
<dbReference type="InterPro" id="IPR019546">
    <property type="entry name" value="TAT_signal_bac_arc"/>
</dbReference>
<dbReference type="EMBL" id="JADOUF010000001">
    <property type="protein sequence ID" value="MBG6134133.1"/>
    <property type="molecule type" value="Genomic_DNA"/>
</dbReference>
<dbReference type="InterPro" id="IPR006311">
    <property type="entry name" value="TAT_signal"/>
</dbReference>
<feature type="region of interest" description="Disordered" evidence="1">
    <location>
        <begin position="1"/>
        <end position="20"/>
    </location>
</feature>
<dbReference type="InterPro" id="IPR049053">
    <property type="entry name" value="AFCA-like_C"/>
</dbReference>
<dbReference type="GO" id="GO:0004560">
    <property type="term" value="F:alpha-L-fucosidase activity"/>
    <property type="evidence" value="ECO:0007669"/>
    <property type="project" value="UniProtKB-EC"/>
</dbReference>
<dbReference type="EC" id="3.2.1.51" evidence="3"/>
<dbReference type="GO" id="GO:0005975">
    <property type="term" value="P:carbohydrate metabolic process"/>
    <property type="evidence" value="ECO:0007669"/>
    <property type="project" value="InterPro"/>
</dbReference>
<comment type="caution">
    <text evidence="3">The sequence shown here is derived from an EMBL/GenBank/DDBJ whole genome shotgun (WGS) entry which is preliminary data.</text>
</comment>
<dbReference type="InterPro" id="IPR008979">
    <property type="entry name" value="Galactose-bd-like_sf"/>
</dbReference>
<dbReference type="RefSeq" id="WP_197001404.1">
    <property type="nucleotide sequence ID" value="NZ_BONS01000026.1"/>
</dbReference>
<gene>
    <name evidence="3" type="ORF">IW245_000327</name>
</gene>
<sequence length="948" mass="100941">MTIPSLPSDAAGPARRTPSRRSMLKAAGVAGAAMTLGGLRAFDAQARVAGPAALSLVPEAQATRLWYPTPAAESAIITQGLPVGNGRIGGLIGGDPSRDFLWLTDTTLWTGGLNASLGGDGQFPYDSASFGTFTMLAKAYVSVPAHTIGAISGYQRALDLSNGIVTTSYTYQGVTYRREMFASYPDDVIVIRLTQTGGGSYTGSVSLNGMHGETTTADGTTRTASFSATLSNGLRYAAAVTAAGTGGTAATSGNTVTFTGCSEVVVVVSGGTNYTPDAAAAFKNAALDPWAVAVSKATTAKNIAGATLLATHTGDYQALHDTVTVNLGVSSATQTSKDTWARLQARASSGIPDPELEASYLHFGRYLAITSSRGSVPTNLQGMWIDRPDPDWMSDYHTNINLQMNYWLADRAGLAPTFMALADYCVSQLSSWTTQTQRFFNDSRNRYRNSNGRIAGWTVATSANIYGGLGWDWNAPGNAWLCMNLWEHYQYTNDAAYLNKIYPLLKGAVQFWEARLITTTVNGATVLIDDTDWSPEHGPYVKGVTYAQELVWALFDLYRKASAALGRDVAYAQTIAGLQNQLYLPVVSPTTGWLEEWMSPDNLGETQHRHLSPLVGLFPGDRITADGSPAALLTGVRNLLTARGEGGYGWATAWRSVCWARLKDSAKAYQMLMVNLRPSINGSAGTSQNFFDIYGGGSKPIFEIDSNFGTPTAMVEMLLYSRPGLIELLPALPGAWAASGSATGLGARGGFTVDLAWQNGKVTTATIRSTTGTATTVKAGTWSQQISLQPGQSVTVTPTSTPTPGRIPQSQLSVRYVDSQETSGENAPGTNVLDGNPATFWHTQWSGANPTPPHEIQLDLGASYSVTNLYYLPRQNMANGRIANYEVYVSTDGTTWGTAVKTGTFANNTTEQAATFTAKTGRYVRLRALSEVNGNPWTSIAELNVGTG</sequence>
<dbReference type="InterPro" id="IPR000421">
    <property type="entry name" value="FA58C"/>
</dbReference>
<dbReference type="Proteomes" id="UP000622552">
    <property type="component" value="Unassembled WGS sequence"/>
</dbReference>
<dbReference type="Gene3D" id="1.50.10.10">
    <property type="match status" value="1"/>
</dbReference>
<dbReference type="AlphaFoldDB" id="A0A8J7G5P3"/>
<dbReference type="SUPFAM" id="SSF48208">
    <property type="entry name" value="Six-hairpin glycosidases"/>
    <property type="match status" value="1"/>
</dbReference>
<proteinExistence type="predicted"/>
<dbReference type="SUPFAM" id="SSF49785">
    <property type="entry name" value="Galactose-binding domain-like"/>
    <property type="match status" value="1"/>
</dbReference>
<evidence type="ECO:0000256" key="1">
    <source>
        <dbReference type="SAM" id="MobiDB-lite"/>
    </source>
</evidence>
<dbReference type="InterPro" id="IPR027414">
    <property type="entry name" value="GH95_N_dom"/>
</dbReference>
<dbReference type="Pfam" id="PF22124">
    <property type="entry name" value="Glyco_hydro_95_cat"/>
    <property type="match status" value="1"/>
</dbReference>
<dbReference type="InterPro" id="IPR008928">
    <property type="entry name" value="6-hairpin_glycosidase_sf"/>
</dbReference>
<dbReference type="Pfam" id="PF10518">
    <property type="entry name" value="TAT_signal"/>
    <property type="match status" value="1"/>
</dbReference>
<dbReference type="SMART" id="SM00231">
    <property type="entry name" value="FA58C"/>
    <property type="match status" value="1"/>
</dbReference>
<evidence type="ECO:0000313" key="3">
    <source>
        <dbReference type="EMBL" id="MBG6134133.1"/>
    </source>
</evidence>
<evidence type="ECO:0000259" key="2">
    <source>
        <dbReference type="PROSITE" id="PS50022"/>
    </source>
</evidence>
<dbReference type="PANTHER" id="PTHR31084">
    <property type="entry name" value="ALPHA-L-FUCOSIDASE 2"/>
    <property type="match status" value="1"/>
</dbReference>
<dbReference type="PROSITE" id="PS51318">
    <property type="entry name" value="TAT"/>
    <property type="match status" value="1"/>
</dbReference>